<sequence length="73" mass="8487">MVRESSDHTATINDLCFDSKEEYVSSCSDEGPLVKNRLFTDKRLKFKYLHPMKSLALDPDYLRKSNRRFVSGV</sequence>
<dbReference type="EMBL" id="JBBWWQ010000014">
    <property type="protein sequence ID" value="KAK8930693.1"/>
    <property type="molecule type" value="Genomic_DNA"/>
</dbReference>
<accession>A0AAP0B827</accession>
<dbReference type="Proteomes" id="UP001418222">
    <property type="component" value="Unassembled WGS sequence"/>
</dbReference>
<gene>
    <name evidence="2" type="ORF">KSP39_PZI016724</name>
</gene>
<organism evidence="2 3">
    <name type="scientific">Platanthera zijinensis</name>
    <dbReference type="NCBI Taxonomy" id="2320716"/>
    <lineage>
        <taxon>Eukaryota</taxon>
        <taxon>Viridiplantae</taxon>
        <taxon>Streptophyta</taxon>
        <taxon>Embryophyta</taxon>
        <taxon>Tracheophyta</taxon>
        <taxon>Spermatophyta</taxon>
        <taxon>Magnoliopsida</taxon>
        <taxon>Liliopsida</taxon>
        <taxon>Asparagales</taxon>
        <taxon>Orchidaceae</taxon>
        <taxon>Orchidoideae</taxon>
        <taxon>Orchideae</taxon>
        <taxon>Orchidinae</taxon>
        <taxon>Platanthera</taxon>
    </lineage>
</organism>
<evidence type="ECO:0000313" key="3">
    <source>
        <dbReference type="Proteomes" id="UP001418222"/>
    </source>
</evidence>
<feature type="domain" description="Vps41 beta-propeller" evidence="1">
    <location>
        <begin position="2"/>
        <end position="72"/>
    </location>
</feature>
<dbReference type="InterPro" id="IPR057780">
    <property type="entry name" value="Beta-prop_Vps41"/>
</dbReference>
<dbReference type="AlphaFoldDB" id="A0AAP0B827"/>
<keyword evidence="3" id="KW-1185">Reference proteome</keyword>
<reference evidence="2 3" key="1">
    <citation type="journal article" date="2022" name="Nat. Plants">
        <title>Genomes of leafy and leafless Platanthera orchids illuminate the evolution of mycoheterotrophy.</title>
        <authorList>
            <person name="Li M.H."/>
            <person name="Liu K.W."/>
            <person name="Li Z."/>
            <person name="Lu H.C."/>
            <person name="Ye Q.L."/>
            <person name="Zhang D."/>
            <person name="Wang J.Y."/>
            <person name="Li Y.F."/>
            <person name="Zhong Z.M."/>
            <person name="Liu X."/>
            <person name="Yu X."/>
            <person name="Liu D.K."/>
            <person name="Tu X.D."/>
            <person name="Liu B."/>
            <person name="Hao Y."/>
            <person name="Liao X.Y."/>
            <person name="Jiang Y.T."/>
            <person name="Sun W.H."/>
            <person name="Chen J."/>
            <person name="Chen Y.Q."/>
            <person name="Ai Y."/>
            <person name="Zhai J.W."/>
            <person name="Wu S.S."/>
            <person name="Zhou Z."/>
            <person name="Hsiao Y.Y."/>
            <person name="Wu W.L."/>
            <person name="Chen Y.Y."/>
            <person name="Lin Y.F."/>
            <person name="Hsu J.L."/>
            <person name="Li C.Y."/>
            <person name="Wang Z.W."/>
            <person name="Zhao X."/>
            <person name="Zhong W.Y."/>
            <person name="Ma X.K."/>
            <person name="Ma L."/>
            <person name="Huang J."/>
            <person name="Chen G.Z."/>
            <person name="Huang M.Z."/>
            <person name="Huang L."/>
            <person name="Peng D.H."/>
            <person name="Luo Y.B."/>
            <person name="Zou S.Q."/>
            <person name="Chen S.P."/>
            <person name="Lan S."/>
            <person name="Tsai W.C."/>
            <person name="Van de Peer Y."/>
            <person name="Liu Z.J."/>
        </authorList>
    </citation>
    <scope>NUCLEOTIDE SEQUENCE [LARGE SCALE GENOMIC DNA]</scope>
    <source>
        <strain evidence="2">Lor287</strain>
    </source>
</reference>
<proteinExistence type="predicted"/>
<name>A0AAP0B827_9ASPA</name>
<protein>
    <recommendedName>
        <fullName evidence="1">Vps41 beta-propeller domain-containing protein</fullName>
    </recommendedName>
</protein>
<evidence type="ECO:0000313" key="2">
    <source>
        <dbReference type="EMBL" id="KAK8930693.1"/>
    </source>
</evidence>
<dbReference type="Pfam" id="PF23411">
    <property type="entry name" value="Beta-prop_Vps41"/>
    <property type="match status" value="1"/>
</dbReference>
<comment type="caution">
    <text evidence="2">The sequence shown here is derived from an EMBL/GenBank/DDBJ whole genome shotgun (WGS) entry which is preliminary data.</text>
</comment>
<evidence type="ECO:0000259" key="1">
    <source>
        <dbReference type="Pfam" id="PF23411"/>
    </source>
</evidence>